<protein>
    <submittedName>
        <fullName evidence="5">MarR family winged helix-turn-helix transcriptional regulator</fullName>
    </submittedName>
</protein>
<evidence type="ECO:0000256" key="2">
    <source>
        <dbReference type="ARBA" id="ARBA00023125"/>
    </source>
</evidence>
<feature type="domain" description="HTH marR-type" evidence="4">
    <location>
        <begin position="1"/>
        <end position="132"/>
    </location>
</feature>
<dbReference type="Proteomes" id="UP001211044">
    <property type="component" value="Chromosome"/>
</dbReference>
<organism evidence="5 6">
    <name type="scientific">Winkia neuii subsp. anitrata</name>
    <dbReference type="NCBI Taxonomy" id="29318"/>
    <lineage>
        <taxon>Bacteria</taxon>
        <taxon>Bacillati</taxon>
        <taxon>Actinomycetota</taxon>
        <taxon>Actinomycetes</taxon>
        <taxon>Actinomycetales</taxon>
        <taxon>Actinomycetaceae</taxon>
        <taxon>Winkia</taxon>
    </lineage>
</organism>
<dbReference type="SMART" id="SM00347">
    <property type="entry name" value="HTH_MARR"/>
    <property type="match status" value="1"/>
</dbReference>
<dbReference type="PANTHER" id="PTHR42756">
    <property type="entry name" value="TRANSCRIPTIONAL REGULATOR, MARR"/>
    <property type="match status" value="1"/>
</dbReference>
<name>A0AB38XNF7_9ACTO</name>
<keyword evidence="2" id="KW-0238">DNA-binding</keyword>
<dbReference type="GeneID" id="35866275"/>
<dbReference type="PRINTS" id="PR00598">
    <property type="entry name" value="HTHMARR"/>
</dbReference>
<evidence type="ECO:0000259" key="4">
    <source>
        <dbReference type="PROSITE" id="PS50995"/>
    </source>
</evidence>
<evidence type="ECO:0000256" key="3">
    <source>
        <dbReference type="ARBA" id="ARBA00023163"/>
    </source>
</evidence>
<dbReference type="InterPro" id="IPR036388">
    <property type="entry name" value="WH-like_DNA-bd_sf"/>
</dbReference>
<dbReference type="AlphaFoldDB" id="A0AB38XNF7"/>
<accession>A0AB38XNF7</accession>
<evidence type="ECO:0000313" key="6">
    <source>
        <dbReference type="Proteomes" id="UP001211044"/>
    </source>
</evidence>
<dbReference type="SUPFAM" id="SSF46785">
    <property type="entry name" value="Winged helix' DNA-binding domain"/>
    <property type="match status" value="1"/>
</dbReference>
<dbReference type="RefSeq" id="WP_024330655.1">
    <property type="nucleotide sequence ID" value="NZ_CP116394.1"/>
</dbReference>
<dbReference type="InterPro" id="IPR000835">
    <property type="entry name" value="HTH_MarR-typ"/>
</dbReference>
<keyword evidence="1" id="KW-0805">Transcription regulation</keyword>
<reference evidence="5" key="1">
    <citation type="submission" date="2023-01" db="EMBL/GenBank/DDBJ databases">
        <title>Comparative Genomic Analysis of the Clinically-Derived Winkia Strain NY0527 Provides Evidence into the Taxonomic Reassignment of Winkia neuii and Characterizes Their Virulence Traits.</title>
        <authorList>
            <person name="Cai X."/>
            <person name="Peng Y."/>
            <person name="Li M."/>
            <person name="Qiu Y."/>
            <person name="Wang Y."/>
            <person name="Xu L."/>
            <person name="Hou Q."/>
        </authorList>
    </citation>
    <scope>NUCLEOTIDE SEQUENCE</scope>
    <source>
        <strain evidence="5">NY0527</strain>
    </source>
</reference>
<dbReference type="PANTHER" id="PTHR42756:SF1">
    <property type="entry name" value="TRANSCRIPTIONAL REPRESSOR OF EMRAB OPERON"/>
    <property type="match status" value="1"/>
</dbReference>
<evidence type="ECO:0000256" key="1">
    <source>
        <dbReference type="ARBA" id="ARBA00023015"/>
    </source>
</evidence>
<sequence length="143" mass="15583">MADLAPCLVDLQCELVAERTLVNPQEISWLQYDILLQLAKVDDLLPSRLSVILGVSRVKLSKVLKGLKSAGYVVQSPSSLDGRELCTSITDSGRGLLADISAKHVSLHQTALQVFTKQEQQEFARLAEKLSLALKAAREQANG</sequence>
<keyword evidence="3" id="KW-0804">Transcription</keyword>
<dbReference type="PROSITE" id="PS50995">
    <property type="entry name" value="HTH_MARR_2"/>
    <property type="match status" value="1"/>
</dbReference>
<proteinExistence type="predicted"/>
<dbReference type="EMBL" id="CP116394">
    <property type="protein sequence ID" value="WCE45885.1"/>
    <property type="molecule type" value="Genomic_DNA"/>
</dbReference>
<dbReference type="InterPro" id="IPR036390">
    <property type="entry name" value="WH_DNA-bd_sf"/>
</dbReference>
<dbReference type="Gene3D" id="1.10.10.10">
    <property type="entry name" value="Winged helix-like DNA-binding domain superfamily/Winged helix DNA-binding domain"/>
    <property type="match status" value="1"/>
</dbReference>
<dbReference type="GO" id="GO:0003700">
    <property type="term" value="F:DNA-binding transcription factor activity"/>
    <property type="evidence" value="ECO:0007669"/>
    <property type="project" value="InterPro"/>
</dbReference>
<gene>
    <name evidence="5" type="ORF">PIG85_09610</name>
</gene>
<dbReference type="GO" id="GO:0003677">
    <property type="term" value="F:DNA binding"/>
    <property type="evidence" value="ECO:0007669"/>
    <property type="project" value="UniProtKB-KW"/>
</dbReference>
<dbReference type="KEGG" id="wne:PIG85_09610"/>
<evidence type="ECO:0000313" key="5">
    <source>
        <dbReference type="EMBL" id="WCE45885.1"/>
    </source>
</evidence>
<dbReference type="Pfam" id="PF12802">
    <property type="entry name" value="MarR_2"/>
    <property type="match status" value="1"/>
</dbReference>